<feature type="transmembrane region" description="Helical" evidence="1">
    <location>
        <begin position="56"/>
        <end position="78"/>
    </location>
</feature>
<evidence type="ECO:0000256" key="1">
    <source>
        <dbReference type="SAM" id="Phobius"/>
    </source>
</evidence>
<feature type="transmembrane region" description="Helical" evidence="1">
    <location>
        <begin position="147"/>
        <end position="167"/>
    </location>
</feature>
<keyword evidence="3" id="KW-1185">Reference proteome</keyword>
<feature type="transmembrane region" description="Helical" evidence="1">
    <location>
        <begin position="308"/>
        <end position="328"/>
    </location>
</feature>
<keyword evidence="1" id="KW-1133">Transmembrane helix</keyword>
<feature type="transmembrane region" description="Helical" evidence="1">
    <location>
        <begin position="110"/>
        <end position="135"/>
    </location>
</feature>
<dbReference type="GeneID" id="81433195"/>
<reference evidence="2" key="1">
    <citation type="submission" date="2022-11" db="EMBL/GenBank/DDBJ databases">
        <authorList>
            <person name="Petersen C."/>
        </authorList>
    </citation>
    <scope>NUCLEOTIDE SEQUENCE</scope>
    <source>
        <strain evidence="2">IBT 29864</strain>
    </source>
</reference>
<keyword evidence="1" id="KW-0472">Membrane</keyword>
<evidence type="ECO:0000313" key="3">
    <source>
        <dbReference type="Proteomes" id="UP001147782"/>
    </source>
</evidence>
<proteinExistence type="predicted"/>
<feature type="transmembrane region" description="Helical" evidence="1">
    <location>
        <begin position="179"/>
        <end position="199"/>
    </location>
</feature>
<gene>
    <name evidence="2" type="ORF">N7496_001087</name>
</gene>
<organism evidence="2 3">
    <name type="scientific">Penicillium cataractarum</name>
    <dbReference type="NCBI Taxonomy" id="2100454"/>
    <lineage>
        <taxon>Eukaryota</taxon>
        <taxon>Fungi</taxon>
        <taxon>Dikarya</taxon>
        <taxon>Ascomycota</taxon>
        <taxon>Pezizomycotina</taxon>
        <taxon>Eurotiomycetes</taxon>
        <taxon>Eurotiomycetidae</taxon>
        <taxon>Eurotiales</taxon>
        <taxon>Aspergillaceae</taxon>
        <taxon>Penicillium</taxon>
    </lineage>
</organism>
<feature type="transmembrane region" description="Helical" evidence="1">
    <location>
        <begin position="374"/>
        <end position="395"/>
    </location>
</feature>
<dbReference type="AlphaFoldDB" id="A0A9X0B6J0"/>
<reference evidence="2" key="2">
    <citation type="journal article" date="2023" name="IMA Fungus">
        <title>Comparative genomic study of the Penicillium genus elucidates a diverse pangenome and 15 lateral gene transfer events.</title>
        <authorList>
            <person name="Petersen C."/>
            <person name="Sorensen T."/>
            <person name="Nielsen M.R."/>
            <person name="Sondergaard T.E."/>
            <person name="Sorensen J.L."/>
            <person name="Fitzpatrick D.A."/>
            <person name="Frisvad J.C."/>
            <person name="Nielsen K.L."/>
        </authorList>
    </citation>
    <scope>NUCLEOTIDE SEQUENCE</scope>
    <source>
        <strain evidence="2">IBT 29864</strain>
    </source>
</reference>
<dbReference type="Proteomes" id="UP001147782">
    <property type="component" value="Unassembled WGS sequence"/>
</dbReference>
<feature type="transmembrane region" description="Helical" evidence="1">
    <location>
        <begin position="85"/>
        <end position="104"/>
    </location>
</feature>
<feature type="transmembrane region" description="Helical" evidence="1">
    <location>
        <begin position="349"/>
        <end position="368"/>
    </location>
</feature>
<feature type="transmembrane region" description="Helical" evidence="1">
    <location>
        <begin position="257"/>
        <end position="274"/>
    </location>
</feature>
<accession>A0A9X0B6J0</accession>
<dbReference type="SUPFAM" id="SSF103473">
    <property type="entry name" value="MFS general substrate transporter"/>
    <property type="match status" value="1"/>
</dbReference>
<feature type="transmembrane region" description="Helical" evidence="1">
    <location>
        <begin position="220"/>
        <end position="245"/>
    </location>
</feature>
<comment type="caution">
    <text evidence="2">The sequence shown here is derived from an EMBL/GenBank/DDBJ whole genome shotgun (WGS) entry which is preliminary data.</text>
</comment>
<dbReference type="EMBL" id="JAPZBS010000001">
    <property type="protein sequence ID" value="KAJ5390019.1"/>
    <property type="molecule type" value="Genomic_DNA"/>
</dbReference>
<dbReference type="RefSeq" id="XP_056560747.1">
    <property type="nucleotide sequence ID" value="XM_056694018.1"/>
</dbReference>
<sequence length="404" mass="42584">MIHENSDSTSVDPNLAPFMVAVASFANMFCIGTIYALSMLQAQLPRLFGISDAWSFAPFGLASLGISMGVLTSASMIIQNGPHVTVARGTILWGIAVISAGLSLKSLKFGLMLTCFLFGGLGIGWTYLAVVALIGQGLPGHVLARSAIGPLGFSTAAAACFLLSSVFRVDAVDAETLGGMLVFLGVTFAAVGASTQLSLSDFHKESEVGSPSKTLSRDCGPFFSILLFFNALPGMTVFTGLLPLVFHYANGTDYNTMWILSYCMIALALGGVLAPSINAYLGARLTFVGIFCLRGMLLILLSQFEGSSQAMCAMLATLFAHGTGFSILPVLVKRQTTNRERFYLKYSRVLVSWGMSGTVGCIMNSIMLSPDSTVPTGALIVGLLTLSFGTILHLVPALGGEFLV</sequence>
<feature type="transmembrane region" description="Helical" evidence="1">
    <location>
        <begin position="15"/>
        <end position="36"/>
    </location>
</feature>
<dbReference type="OrthoDB" id="4713342at2759"/>
<keyword evidence="1" id="KW-0812">Transmembrane</keyword>
<evidence type="ECO:0000313" key="2">
    <source>
        <dbReference type="EMBL" id="KAJ5390019.1"/>
    </source>
</evidence>
<protein>
    <submittedName>
        <fullName evidence="2">Major facilitator superfamily domain general substrate transporter</fullName>
    </submittedName>
</protein>
<dbReference type="InterPro" id="IPR036259">
    <property type="entry name" value="MFS_trans_sf"/>
</dbReference>
<name>A0A9X0B6J0_9EURO</name>